<comment type="similarity">
    <text evidence="2">Belongs to the UPF0382 family.</text>
</comment>
<organism evidence="7 8">
    <name type="scientific">Thioalkalivibrio versutus</name>
    <dbReference type="NCBI Taxonomy" id="106634"/>
    <lineage>
        <taxon>Bacteria</taxon>
        <taxon>Pseudomonadati</taxon>
        <taxon>Pseudomonadota</taxon>
        <taxon>Gammaproteobacteria</taxon>
        <taxon>Chromatiales</taxon>
        <taxon>Ectothiorhodospiraceae</taxon>
        <taxon>Thioalkalivibrio</taxon>
    </lineage>
</organism>
<dbReference type="EMBL" id="CP011367">
    <property type="protein sequence ID" value="AKJ95207.1"/>
    <property type="molecule type" value="Genomic_DNA"/>
</dbReference>
<sequence length="128" mass="13070">MGASEPLIRPLVVIAALLGGTAVVLGAFGAHALQERLTEQALATWHTGVQYHFIHALALLLVAALWAHLANGWAAASAVAFVIGILLFSGSLYALALGAPRILGAIAPLGGTAFILGWAGLAIAAWRS</sequence>
<reference evidence="7 8" key="1">
    <citation type="submission" date="2015-04" db="EMBL/GenBank/DDBJ databases">
        <title>Complete Sequence for the Genome of the Thioalkalivibrio versutus D301.</title>
        <authorList>
            <person name="Mu T."/>
            <person name="Zhou J."/>
            <person name="Xu X."/>
        </authorList>
    </citation>
    <scope>NUCLEOTIDE SEQUENCE [LARGE SCALE GENOMIC DNA]</scope>
    <source>
        <strain evidence="7 8">D301</strain>
    </source>
</reference>
<feature type="transmembrane region" description="Helical" evidence="6">
    <location>
        <begin position="102"/>
        <end position="126"/>
    </location>
</feature>
<dbReference type="STRING" id="106634.TVD_07450"/>
<evidence type="ECO:0000256" key="3">
    <source>
        <dbReference type="ARBA" id="ARBA00022692"/>
    </source>
</evidence>
<keyword evidence="8" id="KW-1185">Reference proteome</keyword>
<evidence type="ECO:0000256" key="1">
    <source>
        <dbReference type="ARBA" id="ARBA00004141"/>
    </source>
</evidence>
<dbReference type="InterPro" id="IPR006696">
    <property type="entry name" value="DUF423"/>
</dbReference>
<evidence type="ECO:0000256" key="2">
    <source>
        <dbReference type="ARBA" id="ARBA00009694"/>
    </source>
</evidence>
<dbReference type="PANTHER" id="PTHR43461">
    <property type="entry name" value="TRANSMEMBRANE PROTEIN 256"/>
    <property type="match status" value="1"/>
</dbReference>
<dbReference type="PATRIC" id="fig|106634.4.peg.1519"/>
<keyword evidence="5 6" id="KW-0472">Membrane</keyword>
<keyword evidence="4 6" id="KW-1133">Transmembrane helix</keyword>
<proteinExistence type="inferred from homology"/>
<dbReference type="GO" id="GO:0005886">
    <property type="term" value="C:plasma membrane"/>
    <property type="evidence" value="ECO:0007669"/>
    <property type="project" value="TreeGrafter"/>
</dbReference>
<dbReference type="KEGG" id="tvr:TVD_07450"/>
<feature type="transmembrane region" description="Helical" evidence="6">
    <location>
        <begin position="49"/>
        <end position="67"/>
    </location>
</feature>
<accession>A0A0G3G6W4</accession>
<evidence type="ECO:0000256" key="6">
    <source>
        <dbReference type="SAM" id="Phobius"/>
    </source>
</evidence>
<protein>
    <submittedName>
        <fullName evidence="7">Membrane protein</fullName>
    </submittedName>
</protein>
<dbReference type="Proteomes" id="UP000064201">
    <property type="component" value="Chromosome"/>
</dbReference>
<dbReference type="RefSeq" id="WP_018938580.1">
    <property type="nucleotide sequence ID" value="NZ_CP011367.1"/>
</dbReference>
<evidence type="ECO:0000313" key="7">
    <source>
        <dbReference type="EMBL" id="AKJ95207.1"/>
    </source>
</evidence>
<evidence type="ECO:0000313" key="8">
    <source>
        <dbReference type="Proteomes" id="UP000064201"/>
    </source>
</evidence>
<dbReference type="OrthoDB" id="9802121at2"/>
<comment type="subcellular location">
    <subcellularLocation>
        <location evidence="1">Membrane</location>
        <topology evidence="1">Multi-pass membrane protein</topology>
    </subcellularLocation>
</comment>
<gene>
    <name evidence="7" type="ORF">TVD_07450</name>
</gene>
<dbReference type="Pfam" id="PF04241">
    <property type="entry name" value="DUF423"/>
    <property type="match status" value="1"/>
</dbReference>
<dbReference type="PANTHER" id="PTHR43461:SF1">
    <property type="entry name" value="TRANSMEMBRANE PROTEIN 256"/>
    <property type="match status" value="1"/>
</dbReference>
<keyword evidence="3 6" id="KW-0812">Transmembrane</keyword>
<feature type="transmembrane region" description="Helical" evidence="6">
    <location>
        <begin position="74"/>
        <end position="96"/>
    </location>
</feature>
<feature type="transmembrane region" description="Helical" evidence="6">
    <location>
        <begin position="7"/>
        <end position="29"/>
    </location>
</feature>
<evidence type="ECO:0000256" key="4">
    <source>
        <dbReference type="ARBA" id="ARBA00022989"/>
    </source>
</evidence>
<dbReference type="AlphaFoldDB" id="A0A0G3G6W4"/>
<name>A0A0G3G6W4_9GAMM</name>
<evidence type="ECO:0000256" key="5">
    <source>
        <dbReference type="ARBA" id="ARBA00023136"/>
    </source>
</evidence>